<evidence type="ECO:0000259" key="1">
    <source>
        <dbReference type="Pfam" id="PF03050"/>
    </source>
</evidence>
<feature type="domain" description="Transposase IS66 central" evidence="1">
    <location>
        <begin position="5"/>
        <end position="159"/>
    </location>
</feature>
<name>A0A4D7CVL7_9ENTE</name>
<dbReference type="Proteomes" id="UP000298615">
    <property type="component" value="Chromosome"/>
</dbReference>
<sequence>MIEVLSEEFEGYCHCDGYVAYQNIPGLTVVGCWAHMRRKFVDASGDKGQAAIGVAYCNQLFALERRFENLSTAERKWQRQIQLKPILEEFWEWLEQLPVLAKSKLGQAVAYGRHLKEELMRVLEDGRLALSNNLAERKIRSLTIGRKNFLFSKSELGATTNAIVYSIMETAKANGLNPYSYLCRLLTDLPNLPFRQQPELIETYMPWAQGIQDFCK</sequence>
<dbReference type="Pfam" id="PF13817">
    <property type="entry name" value="DDE_Tnp_IS66_C"/>
    <property type="match status" value="1"/>
</dbReference>
<organism evidence="3 4">
    <name type="scientific">Vagococcus zengguangii</name>
    <dbReference type="NCBI Taxonomy" id="2571750"/>
    <lineage>
        <taxon>Bacteria</taxon>
        <taxon>Bacillati</taxon>
        <taxon>Bacillota</taxon>
        <taxon>Bacilli</taxon>
        <taxon>Lactobacillales</taxon>
        <taxon>Enterococcaceae</taxon>
        <taxon>Vagococcus</taxon>
    </lineage>
</organism>
<evidence type="ECO:0000313" key="3">
    <source>
        <dbReference type="EMBL" id="QCI86280.1"/>
    </source>
</evidence>
<proteinExistence type="predicted"/>
<dbReference type="InterPro" id="IPR039552">
    <property type="entry name" value="IS66_C"/>
</dbReference>
<dbReference type="InterPro" id="IPR004291">
    <property type="entry name" value="Transposase_IS66_central"/>
</dbReference>
<evidence type="ECO:0000313" key="4">
    <source>
        <dbReference type="Proteomes" id="UP000298615"/>
    </source>
</evidence>
<dbReference type="Pfam" id="PF03050">
    <property type="entry name" value="DDE_Tnp_IS66"/>
    <property type="match status" value="1"/>
</dbReference>
<dbReference type="EMBL" id="CP039712">
    <property type="protein sequence ID" value="QCI86280.1"/>
    <property type="molecule type" value="Genomic_DNA"/>
</dbReference>
<reference evidence="3 4" key="1">
    <citation type="submission" date="2019-04" db="EMBL/GenBank/DDBJ databases">
        <title>Vagococcus sp. nov., isolated from faeces of yaks (Bos grunniens).</title>
        <authorList>
            <person name="Ge Y."/>
        </authorList>
    </citation>
    <scope>NUCLEOTIDE SEQUENCE [LARGE SCALE GENOMIC DNA]</scope>
    <source>
        <strain evidence="3 4">MN-17</strain>
    </source>
</reference>
<dbReference type="KEGG" id="vao:FA707_04565"/>
<dbReference type="InterPro" id="IPR052344">
    <property type="entry name" value="Transposase-related"/>
</dbReference>
<dbReference type="NCBIfam" id="NF033517">
    <property type="entry name" value="transpos_IS66"/>
    <property type="match status" value="1"/>
</dbReference>
<keyword evidence="4" id="KW-1185">Reference proteome</keyword>
<feature type="domain" description="Transposase IS66 C-terminal" evidence="2">
    <location>
        <begin position="166"/>
        <end position="207"/>
    </location>
</feature>
<protein>
    <submittedName>
        <fullName evidence="3">IS66 family transposase</fullName>
    </submittedName>
</protein>
<evidence type="ECO:0000259" key="2">
    <source>
        <dbReference type="Pfam" id="PF13817"/>
    </source>
</evidence>
<dbReference type="PANTHER" id="PTHR33678">
    <property type="entry name" value="BLL1576 PROTEIN"/>
    <property type="match status" value="1"/>
</dbReference>
<dbReference type="AlphaFoldDB" id="A0A4D7CVL7"/>
<dbReference type="PANTHER" id="PTHR33678:SF1">
    <property type="entry name" value="BLL1576 PROTEIN"/>
    <property type="match status" value="1"/>
</dbReference>
<gene>
    <name evidence="3" type="ORF">FA707_04565</name>
</gene>
<accession>A0A4D7CVL7</accession>